<dbReference type="RefSeq" id="WP_236099495.1">
    <property type="nucleotide sequence ID" value="NZ_JAKGUD010000007.1"/>
</dbReference>
<dbReference type="Proteomes" id="UP001200430">
    <property type="component" value="Unassembled WGS sequence"/>
</dbReference>
<evidence type="ECO:0000256" key="3">
    <source>
        <dbReference type="ARBA" id="ARBA00022842"/>
    </source>
</evidence>
<organism evidence="5 6">
    <name type="scientific">Dethiosulfovibrio marinus</name>
    <dbReference type="NCBI Taxonomy" id="133532"/>
    <lineage>
        <taxon>Bacteria</taxon>
        <taxon>Thermotogati</taxon>
        <taxon>Synergistota</taxon>
        <taxon>Synergistia</taxon>
        <taxon>Synergistales</taxon>
        <taxon>Dethiosulfovibrionaceae</taxon>
        <taxon>Dethiosulfovibrio</taxon>
    </lineage>
</organism>
<protein>
    <submittedName>
        <fullName evidence="5">Aldolase/citrate lyase family protein</fullName>
    </submittedName>
</protein>
<dbReference type="Gene3D" id="3.20.20.60">
    <property type="entry name" value="Phosphoenolpyruvate-binding domains"/>
    <property type="match status" value="1"/>
</dbReference>
<feature type="domain" description="HpcH/HpaI aldolase/citrate lyase" evidence="4">
    <location>
        <begin position="11"/>
        <end position="230"/>
    </location>
</feature>
<dbReference type="InterPro" id="IPR040442">
    <property type="entry name" value="Pyrv_kinase-like_dom_sf"/>
</dbReference>
<evidence type="ECO:0000313" key="6">
    <source>
        <dbReference type="Proteomes" id="UP001200430"/>
    </source>
</evidence>
<keyword evidence="5" id="KW-0456">Lyase</keyword>
<dbReference type="PIRSF" id="PIRSF015582">
    <property type="entry name" value="Cit_lyase_B"/>
    <property type="match status" value="1"/>
</dbReference>
<proteinExistence type="predicted"/>
<name>A0ABS9ESD0_9BACT</name>
<dbReference type="Pfam" id="PF03328">
    <property type="entry name" value="HpcH_HpaI"/>
    <property type="match status" value="1"/>
</dbReference>
<dbReference type="SUPFAM" id="SSF51621">
    <property type="entry name" value="Phosphoenolpyruvate/pyruvate domain"/>
    <property type="match status" value="1"/>
</dbReference>
<evidence type="ECO:0000256" key="2">
    <source>
        <dbReference type="ARBA" id="ARBA00022723"/>
    </source>
</evidence>
<evidence type="ECO:0000259" key="4">
    <source>
        <dbReference type="Pfam" id="PF03328"/>
    </source>
</evidence>
<accession>A0ABS9ESD0</accession>
<dbReference type="EMBL" id="JAKGUD010000007">
    <property type="protein sequence ID" value="MCF4142775.1"/>
    <property type="molecule type" value="Genomic_DNA"/>
</dbReference>
<keyword evidence="2" id="KW-0479">Metal-binding</keyword>
<reference evidence="5 6" key="1">
    <citation type="submission" date="2022-01" db="EMBL/GenBank/DDBJ databases">
        <title>Dethiosulfovibrio faecalis sp. nov., a novel proteolytic, non-sulfur-reducing bacterium isolated from a marine aquaculture solid waste bioreactor.</title>
        <authorList>
            <person name="Grabowski S."/>
            <person name="Apolinario E."/>
            <person name="Schneider N."/>
            <person name="Marshall C.W."/>
            <person name="Sowers K.R."/>
        </authorList>
    </citation>
    <scope>NUCLEOTIDE SEQUENCE [LARGE SCALE GENOMIC DNA]</scope>
    <source>
        <strain evidence="5 6">DSM 12537</strain>
    </source>
</reference>
<comment type="cofactor">
    <cofactor evidence="1">
        <name>Mg(2+)</name>
        <dbReference type="ChEBI" id="CHEBI:18420"/>
    </cofactor>
</comment>
<dbReference type="InterPro" id="IPR011206">
    <property type="entry name" value="Citrate_lyase_beta/mcl1/mcl2"/>
</dbReference>
<evidence type="ECO:0000256" key="1">
    <source>
        <dbReference type="ARBA" id="ARBA00001946"/>
    </source>
</evidence>
<dbReference type="InterPro" id="IPR015813">
    <property type="entry name" value="Pyrv/PenolPyrv_kinase-like_dom"/>
</dbReference>
<dbReference type="PANTHER" id="PTHR32308">
    <property type="entry name" value="LYASE BETA SUBUNIT, PUTATIVE (AFU_ORTHOLOGUE AFUA_4G13030)-RELATED"/>
    <property type="match status" value="1"/>
</dbReference>
<keyword evidence="6" id="KW-1185">Reference proteome</keyword>
<gene>
    <name evidence="5" type="ORF">L2W38_08090</name>
</gene>
<dbReference type="GO" id="GO:0016829">
    <property type="term" value="F:lyase activity"/>
    <property type="evidence" value="ECO:0007669"/>
    <property type="project" value="UniProtKB-KW"/>
</dbReference>
<dbReference type="PANTHER" id="PTHR32308:SF10">
    <property type="entry name" value="CITRATE LYASE SUBUNIT BETA"/>
    <property type="match status" value="1"/>
</dbReference>
<dbReference type="InterPro" id="IPR005000">
    <property type="entry name" value="Aldolase/citrate-lyase_domain"/>
</dbReference>
<comment type="caution">
    <text evidence="5">The sequence shown here is derived from an EMBL/GenBank/DDBJ whole genome shotgun (WGS) entry which is preliminary data.</text>
</comment>
<sequence length="299" mass="32107">MTKTAIKRPRRSLLYVPGNNPAMVQNCSVYGADGVLLDLEDAVAVTEKDAARHLVSQALVDLPFDGVEKVVRINGRDTRFFEDDLKTIVPAKPDSIRLPKTESPEDVVEADRIISELERKNDIPVGSIEIHAMLETALALINAYSIATSSPRVTALTLGGQDLAADLGIARSREGTELLYARSHVILAAKAAGKEALDTVFTDVNDQEGLEAECRLAVQLGFSGKAAIHPSQIGTIHRAYRPDEKKLIKAIRVVKAAKDAEAKGLGVIAVDGKMVDAPVVAQANRTIELAKLSGMEVSL</sequence>
<evidence type="ECO:0000313" key="5">
    <source>
        <dbReference type="EMBL" id="MCF4142775.1"/>
    </source>
</evidence>
<keyword evidence="3" id="KW-0460">Magnesium</keyword>